<comment type="caution">
    <text evidence="1">The sequence shown here is derived from an EMBL/GenBank/DDBJ whole genome shotgun (WGS) entry which is preliminary data.</text>
</comment>
<keyword evidence="2" id="KW-1185">Reference proteome</keyword>
<accession>A0A9J5WJU7</accession>
<dbReference type="EMBL" id="JACXVP010000011">
    <property type="protein sequence ID" value="KAG5575551.1"/>
    <property type="molecule type" value="Genomic_DNA"/>
</dbReference>
<proteinExistence type="predicted"/>
<feature type="non-terminal residue" evidence="1">
    <location>
        <position position="1"/>
    </location>
</feature>
<name>A0A9J5WJU7_SOLCO</name>
<protein>
    <submittedName>
        <fullName evidence="1">Uncharacterized protein</fullName>
    </submittedName>
</protein>
<organism evidence="1 2">
    <name type="scientific">Solanum commersonii</name>
    <name type="common">Commerson's wild potato</name>
    <name type="synonym">Commerson's nightshade</name>
    <dbReference type="NCBI Taxonomy" id="4109"/>
    <lineage>
        <taxon>Eukaryota</taxon>
        <taxon>Viridiplantae</taxon>
        <taxon>Streptophyta</taxon>
        <taxon>Embryophyta</taxon>
        <taxon>Tracheophyta</taxon>
        <taxon>Spermatophyta</taxon>
        <taxon>Magnoliopsida</taxon>
        <taxon>eudicotyledons</taxon>
        <taxon>Gunneridae</taxon>
        <taxon>Pentapetalae</taxon>
        <taxon>asterids</taxon>
        <taxon>lamiids</taxon>
        <taxon>Solanales</taxon>
        <taxon>Solanaceae</taxon>
        <taxon>Solanoideae</taxon>
        <taxon>Solaneae</taxon>
        <taxon>Solanum</taxon>
    </lineage>
</organism>
<dbReference type="Proteomes" id="UP000824120">
    <property type="component" value="Chromosome 11"/>
</dbReference>
<sequence length="66" mass="7506">AVLNSATQDSTTNAHNKTQLTYPKINCVNLNKTLQCPHTNDDSIFTHKGKINLKFKNQIKRSHSQR</sequence>
<gene>
    <name evidence="1" type="ORF">H5410_055685</name>
</gene>
<dbReference type="AlphaFoldDB" id="A0A9J5WJU7"/>
<evidence type="ECO:0000313" key="1">
    <source>
        <dbReference type="EMBL" id="KAG5575551.1"/>
    </source>
</evidence>
<evidence type="ECO:0000313" key="2">
    <source>
        <dbReference type="Proteomes" id="UP000824120"/>
    </source>
</evidence>
<reference evidence="1 2" key="1">
    <citation type="submission" date="2020-09" db="EMBL/GenBank/DDBJ databases">
        <title>De no assembly of potato wild relative species, Solanum commersonii.</title>
        <authorList>
            <person name="Cho K."/>
        </authorList>
    </citation>
    <scope>NUCLEOTIDE SEQUENCE [LARGE SCALE GENOMIC DNA]</scope>
    <source>
        <strain evidence="1">LZ3.2</strain>
        <tissue evidence="1">Leaf</tissue>
    </source>
</reference>